<feature type="region of interest" description="Disordered" evidence="1">
    <location>
        <begin position="48"/>
        <end position="86"/>
    </location>
</feature>
<evidence type="ECO:0000313" key="2">
    <source>
        <dbReference type="EMBL" id="KAK9293384.1"/>
    </source>
</evidence>
<gene>
    <name evidence="2" type="ORF">QLX08_011658</name>
</gene>
<organism evidence="2 3">
    <name type="scientific">Tetragonisca angustula</name>
    <dbReference type="NCBI Taxonomy" id="166442"/>
    <lineage>
        <taxon>Eukaryota</taxon>
        <taxon>Metazoa</taxon>
        <taxon>Ecdysozoa</taxon>
        <taxon>Arthropoda</taxon>
        <taxon>Hexapoda</taxon>
        <taxon>Insecta</taxon>
        <taxon>Pterygota</taxon>
        <taxon>Neoptera</taxon>
        <taxon>Endopterygota</taxon>
        <taxon>Hymenoptera</taxon>
        <taxon>Apocrita</taxon>
        <taxon>Aculeata</taxon>
        <taxon>Apoidea</taxon>
        <taxon>Anthophila</taxon>
        <taxon>Apidae</taxon>
        <taxon>Tetragonisca</taxon>
    </lineage>
</organism>
<feature type="non-terminal residue" evidence="2">
    <location>
        <position position="1"/>
    </location>
</feature>
<proteinExistence type="predicted"/>
<feature type="region of interest" description="Disordered" evidence="1">
    <location>
        <begin position="1"/>
        <end position="25"/>
    </location>
</feature>
<dbReference type="EMBL" id="JAWNGG020000540">
    <property type="protein sequence ID" value="KAK9293384.1"/>
    <property type="molecule type" value="Genomic_DNA"/>
</dbReference>
<sequence length="86" mass="9626">GRLRSEATGRASRLVPERDDSPSDKTWLRSEMARRVTRMTEGMCRDWTSYTTGRASRPVPVRDDTPSDKTGNRSEVAGRVTGLAQE</sequence>
<dbReference type="AlphaFoldDB" id="A0AAW0Z7E7"/>
<evidence type="ECO:0000256" key="1">
    <source>
        <dbReference type="SAM" id="MobiDB-lite"/>
    </source>
</evidence>
<protein>
    <submittedName>
        <fullName evidence="2">Uncharacterized protein</fullName>
    </submittedName>
</protein>
<keyword evidence="3" id="KW-1185">Reference proteome</keyword>
<evidence type="ECO:0000313" key="3">
    <source>
        <dbReference type="Proteomes" id="UP001432146"/>
    </source>
</evidence>
<reference evidence="2 3" key="1">
    <citation type="submission" date="2024-05" db="EMBL/GenBank/DDBJ databases">
        <title>The nuclear and mitochondrial genome assemblies of Tetragonisca angustula (Apidae: Meliponini), a tiny yet remarkable pollinator in the Neotropics.</title>
        <authorList>
            <person name="Ferrari R."/>
            <person name="Ricardo P.C."/>
            <person name="Dias F.C."/>
            <person name="Araujo N.S."/>
            <person name="Soares D.O."/>
            <person name="Zhou Q.-S."/>
            <person name="Zhu C.-D."/>
            <person name="Coutinho L."/>
            <person name="Airas M.C."/>
            <person name="Batista T.M."/>
        </authorList>
    </citation>
    <scope>NUCLEOTIDE SEQUENCE [LARGE SCALE GENOMIC DNA]</scope>
    <source>
        <strain evidence="2">ASF017062</strain>
        <tissue evidence="2">Abdomen</tissue>
    </source>
</reference>
<dbReference type="Proteomes" id="UP001432146">
    <property type="component" value="Unassembled WGS sequence"/>
</dbReference>
<accession>A0AAW0Z7E7</accession>
<feature type="compositionally biased region" description="Basic and acidic residues" evidence="1">
    <location>
        <begin position="15"/>
        <end position="25"/>
    </location>
</feature>
<feature type="compositionally biased region" description="Basic and acidic residues" evidence="1">
    <location>
        <begin position="60"/>
        <end position="72"/>
    </location>
</feature>
<name>A0AAW0Z7E7_9HYME</name>
<comment type="caution">
    <text evidence="2">The sequence shown here is derived from an EMBL/GenBank/DDBJ whole genome shotgun (WGS) entry which is preliminary data.</text>
</comment>